<keyword evidence="11" id="KW-1185">Reference proteome</keyword>
<dbReference type="Ensembl" id="ENSCSET00000006746.1">
    <property type="protein sequence ID" value="ENSCSEP00000006672.1"/>
    <property type="gene ID" value="ENSCSEG00000004308.1"/>
</dbReference>
<keyword evidence="6" id="KW-0539">Nucleus</keyword>
<dbReference type="Proteomes" id="UP000265120">
    <property type="component" value="Chromosome 10"/>
</dbReference>
<reference evidence="10" key="2">
    <citation type="submission" date="2025-08" db="UniProtKB">
        <authorList>
            <consortium name="Ensembl"/>
        </authorList>
    </citation>
    <scope>IDENTIFICATION</scope>
</reference>
<feature type="domain" description="TPX2 C-terminal" evidence="8">
    <location>
        <begin position="504"/>
        <end position="578"/>
    </location>
</feature>
<evidence type="ECO:0000313" key="10">
    <source>
        <dbReference type="Ensembl" id="ENSCSEP00000006672.1"/>
    </source>
</evidence>
<feature type="compositionally biased region" description="Basic and acidic residues" evidence="7">
    <location>
        <begin position="279"/>
        <end position="301"/>
    </location>
</feature>
<feature type="region of interest" description="Disordered" evidence="7">
    <location>
        <begin position="41"/>
        <end position="62"/>
    </location>
</feature>
<dbReference type="GO" id="GO:0005634">
    <property type="term" value="C:nucleus"/>
    <property type="evidence" value="ECO:0007669"/>
    <property type="project" value="UniProtKB-SubCell"/>
</dbReference>
<evidence type="ECO:0000259" key="8">
    <source>
        <dbReference type="Pfam" id="PF06886"/>
    </source>
</evidence>
<dbReference type="GO" id="GO:0005874">
    <property type="term" value="C:microtubule"/>
    <property type="evidence" value="ECO:0007669"/>
    <property type="project" value="InterPro"/>
</dbReference>
<comment type="subcellular location">
    <subcellularLocation>
        <location evidence="2">Cytoplasm</location>
        <location evidence="2">Cytoskeleton</location>
        <location evidence="2">Spindle</location>
    </subcellularLocation>
    <subcellularLocation>
        <location evidence="1">Nucleus</location>
    </subcellularLocation>
</comment>
<evidence type="ECO:0000256" key="3">
    <source>
        <dbReference type="ARBA" id="ARBA00005885"/>
    </source>
</evidence>
<reference evidence="10 11" key="1">
    <citation type="journal article" date="2014" name="Nat. Genet.">
        <title>Whole-genome sequence of a flatfish provides insights into ZW sex chromosome evolution and adaptation to a benthic lifestyle.</title>
        <authorList>
            <person name="Chen S."/>
            <person name="Zhang G."/>
            <person name="Shao C."/>
            <person name="Huang Q."/>
            <person name="Liu G."/>
            <person name="Zhang P."/>
            <person name="Song W."/>
            <person name="An N."/>
            <person name="Chalopin D."/>
            <person name="Volff J.N."/>
            <person name="Hong Y."/>
            <person name="Li Q."/>
            <person name="Sha Z."/>
            <person name="Zhou H."/>
            <person name="Xie M."/>
            <person name="Yu Q."/>
            <person name="Liu Y."/>
            <person name="Xiang H."/>
            <person name="Wang N."/>
            <person name="Wu K."/>
            <person name="Yang C."/>
            <person name="Zhou Q."/>
            <person name="Liao X."/>
            <person name="Yang L."/>
            <person name="Hu Q."/>
            <person name="Zhang J."/>
            <person name="Meng L."/>
            <person name="Jin L."/>
            <person name="Tian Y."/>
            <person name="Lian J."/>
            <person name="Yang J."/>
            <person name="Miao G."/>
            <person name="Liu S."/>
            <person name="Liang Z."/>
            <person name="Yan F."/>
            <person name="Li Y."/>
            <person name="Sun B."/>
            <person name="Zhang H."/>
            <person name="Zhang J."/>
            <person name="Zhu Y."/>
            <person name="Du M."/>
            <person name="Zhao Y."/>
            <person name="Schartl M."/>
            <person name="Tang Q."/>
            <person name="Wang J."/>
        </authorList>
    </citation>
    <scope>NUCLEOTIDE SEQUENCE</scope>
</reference>
<dbReference type="AlphaFoldDB" id="A0A3P8UWC1"/>
<dbReference type="Pfam" id="PF12214">
    <property type="entry name" value="TPX2_importin"/>
    <property type="match status" value="1"/>
</dbReference>
<evidence type="ECO:0000256" key="5">
    <source>
        <dbReference type="ARBA" id="ARBA00023212"/>
    </source>
</evidence>
<feature type="region of interest" description="Disordered" evidence="7">
    <location>
        <begin position="458"/>
        <end position="567"/>
    </location>
</feature>
<dbReference type="OMA" id="GRHTVSC"/>
<evidence type="ECO:0000256" key="4">
    <source>
        <dbReference type="ARBA" id="ARBA00022490"/>
    </source>
</evidence>
<proteinExistence type="inferred from homology"/>
<reference evidence="10" key="3">
    <citation type="submission" date="2025-09" db="UniProtKB">
        <authorList>
            <consortium name="Ensembl"/>
        </authorList>
    </citation>
    <scope>IDENTIFICATION</scope>
</reference>
<feature type="region of interest" description="Disordered" evidence="7">
    <location>
        <begin position="277"/>
        <end position="310"/>
    </location>
</feature>
<evidence type="ECO:0000256" key="7">
    <source>
        <dbReference type="SAM" id="MobiDB-lite"/>
    </source>
</evidence>
<feature type="compositionally biased region" description="Basic and acidic residues" evidence="7">
    <location>
        <begin position="477"/>
        <end position="490"/>
    </location>
</feature>
<evidence type="ECO:0000256" key="1">
    <source>
        <dbReference type="ARBA" id="ARBA00004123"/>
    </source>
</evidence>
<feature type="compositionally biased region" description="Basic and acidic residues" evidence="7">
    <location>
        <begin position="507"/>
        <end position="557"/>
    </location>
</feature>
<protein>
    <submittedName>
        <fullName evidence="10">TPX2 microtubule nucleation factor</fullName>
    </submittedName>
</protein>
<evidence type="ECO:0000259" key="9">
    <source>
        <dbReference type="Pfam" id="PF12214"/>
    </source>
</evidence>
<feature type="domain" description="TPX2 central" evidence="9">
    <location>
        <begin position="206"/>
        <end position="335"/>
    </location>
</feature>
<dbReference type="GeneTree" id="ENSGT00390000009842"/>
<evidence type="ECO:0000313" key="11">
    <source>
        <dbReference type="Proteomes" id="UP000265120"/>
    </source>
</evidence>
<keyword evidence="4" id="KW-0963">Cytoplasm</keyword>
<dbReference type="Pfam" id="PF06886">
    <property type="entry name" value="TPX2"/>
    <property type="match status" value="1"/>
</dbReference>
<comment type="similarity">
    <text evidence="3">Belongs to the TPX2 family.</text>
</comment>
<dbReference type="GO" id="GO:0060236">
    <property type="term" value="P:regulation of mitotic spindle organization"/>
    <property type="evidence" value="ECO:0007669"/>
    <property type="project" value="InterPro"/>
</dbReference>
<dbReference type="GO" id="GO:0005819">
    <property type="term" value="C:spindle"/>
    <property type="evidence" value="ECO:0007669"/>
    <property type="project" value="UniProtKB-SubCell"/>
</dbReference>
<sequence>MQKCSSLVKNIGNLVVIGESSPLSNIVTSWGPGVVTNAHQRRTAAENQPPAQPRRPCSSEEQELERIRNLQREVALHRKKNEASYKAALAGNPPPKKMVLSTTVPKEFNFITNTRIKTNTSAAHKEVDFTSQLRKPESPLKAAKGATVPKPFHLSKGNKRKTDWAEAYVSMAQQIEQFQKKTPNRYHMCSRQSQERGPSPVKDNCLKITEPHTPQLLTRQRSRSHLVKSRAELEADEVEKLQKFKFKAQELNKKILEGVEELKKPVVKEPTVPEGFELQIEKRLQDRQTSKRHHEEEEKPHNFKSQPLPKKILEGVVGLPEKKVLQPTVPESPAFALKNRVRVDRKVPEVKPPSPVKAPPVPHFGLPFQPKLPESHQVEVCPFSFEERERGRRALKEKKLEELRNEEFPQFKAQLLPKFDTVQLPEKKKLETTKPEPFRLLLDGRSAAKSRLGQILREEQKQQEEGATFRARPNTVIHKEPFQPKKEERSAVGMTKTSYVDPAFELSTERRAKERQEFERMAREKEALRARMEEEQRREEEQQEKEEITRLRQEQVHKAQPIRHYKPVALKKSELPLTVPHSPNFTKRFSS</sequence>
<keyword evidence="5" id="KW-0206">Cytoskeleton</keyword>
<name>A0A3P8UWC1_CYNSE</name>
<accession>A0A3P8UWC1</accession>
<dbReference type="InterPro" id="IPR027330">
    <property type="entry name" value="TPX2_central_dom"/>
</dbReference>
<feature type="region of interest" description="Disordered" evidence="7">
    <location>
        <begin position="132"/>
        <end position="157"/>
    </location>
</feature>
<evidence type="ECO:0000256" key="2">
    <source>
        <dbReference type="ARBA" id="ARBA00004186"/>
    </source>
</evidence>
<evidence type="ECO:0000256" key="6">
    <source>
        <dbReference type="ARBA" id="ARBA00023242"/>
    </source>
</evidence>
<dbReference type="PANTHER" id="PTHR14326:SF44">
    <property type="entry name" value="TARGETING PROTEIN FOR XKLP2"/>
    <property type="match status" value="1"/>
</dbReference>
<dbReference type="InterPro" id="IPR009675">
    <property type="entry name" value="TPX2_fam"/>
</dbReference>
<dbReference type="InterPro" id="IPR027329">
    <property type="entry name" value="TPX2_C"/>
</dbReference>
<organism evidence="10 11">
    <name type="scientific">Cynoglossus semilaevis</name>
    <name type="common">Tongue sole</name>
    <dbReference type="NCBI Taxonomy" id="244447"/>
    <lineage>
        <taxon>Eukaryota</taxon>
        <taxon>Metazoa</taxon>
        <taxon>Chordata</taxon>
        <taxon>Craniata</taxon>
        <taxon>Vertebrata</taxon>
        <taxon>Euteleostomi</taxon>
        <taxon>Actinopterygii</taxon>
        <taxon>Neopterygii</taxon>
        <taxon>Teleostei</taxon>
        <taxon>Neoteleostei</taxon>
        <taxon>Acanthomorphata</taxon>
        <taxon>Carangaria</taxon>
        <taxon>Pleuronectiformes</taxon>
        <taxon>Pleuronectoidei</taxon>
        <taxon>Cynoglossidae</taxon>
        <taxon>Cynoglossinae</taxon>
        <taxon>Cynoglossus</taxon>
    </lineage>
</organism>
<dbReference type="PANTHER" id="PTHR14326">
    <property type="entry name" value="TARGETING PROTEIN FOR XKLP2"/>
    <property type="match status" value="1"/>
</dbReference>